<dbReference type="AlphaFoldDB" id="A0A5J9UT50"/>
<evidence type="ECO:0000313" key="2">
    <source>
        <dbReference type="Proteomes" id="UP000324897"/>
    </source>
</evidence>
<feature type="non-terminal residue" evidence="1">
    <location>
        <position position="1"/>
    </location>
</feature>
<evidence type="ECO:0000313" key="1">
    <source>
        <dbReference type="EMBL" id="TVU26230.1"/>
    </source>
</evidence>
<name>A0A5J9UT50_9POAL</name>
<dbReference type="Proteomes" id="UP000324897">
    <property type="component" value="Chromosome 2"/>
</dbReference>
<comment type="caution">
    <text evidence="1">The sequence shown here is derived from an EMBL/GenBank/DDBJ whole genome shotgun (WGS) entry which is preliminary data.</text>
</comment>
<protein>
    <submittedName>
        <fullName evidence="1">Uncharacterized protein</fullName>
    </submittedName>
</protein>
<dbReference type="Gramene" id="TVU26230">
    <property type="protein sequence ID" value="TVU26230"/>
    <property type="gene ID" value="EJB05_28767"/>
</dbReference>
<accession>A0A5J9UT50</accession>
<dbReference type="EMBL" id="RWGY01000013">
    <property type="protein sequence ID" value="TVU26230.1"/>
    <property type="molecule type" value="Genomic_DNA"/>
</dbReference>
<reference evidence="1 2" key="1">
    <citation type="journal article" date="2019" name="Sci. Rep.">
        <title>A high-quality genome of Eragrostis curvula grass provides insights into Poaceae evolution and supports new strategies to enhance forage quality.</title>
        <authorList>
            <person name="Carballo J."/>
            <person name="Santos B.A.C.M."/>
            <person name="Zappacosta D."/>
            <person name="Garbus I."/>
            <person name="Selva J.P."/>
            <person name="Gallo C.A."/>
            <person name="Diaz A."/>
            <person name="Albertini E."/>
            <person name="Caccamo M."/>
            <person name="Echenique V."/>
        </authorList>
    </citation>
    <scope>NUCLEOTIDE SEQUENCE [LARGE SCALE GENOMIC DNA]</scope>
    <source>
        <strain evidence="2">cv. Victoria</strain>
        <tissue evidence="1">Leaf</tissue>
    </source>
</reference>
<proteinExistence type="predicted"/>
<organism evidence="1 2">
    <name type="scientific">Eragrostis curvula</name>
    <name type="common">weeping love grass</name>
    <dbReference type="NCBI Taxonomy" id="38414"/>
    <lineage>
        <taxon>Eukaryota</taxon>
        <taxon>Viridiplantae</taxon>
        <taxon>Streptophyta</taxon>
        <taxon>Embryophyta</taxon>
        <taxon>Tracheophyta</taxon>
        <taxon>Spermatophyta</taxon>
        <taxon>Magnoliopsida</taxon>
        <taxon>Liliopsida</taxon>
        <taxon>Poales</taxon>
        <taxon>Poaceae</taxon>
        <taxon>PACMAD clade</taxon>
        <taxon>Chloridoideae</taxon>
        <taxon>Eragrostideae</taxon>
        <taxon>Eragrostidinae</taxon>
        <taxon>Eragrostis</taxon>
    </lineage>
</organism>
<keyword evidence="2" id="KW-1185">Reference proteome</keyword>
<sequence length="110" mass="12351">MGKLALCYAASHSQRIIGSSSRELDIQSILNFNLLHPEQVPWNSQEGLPEEARDVEEATKPDLASSCQGDLMVYVFQGEWCAFYGLKNLASLWFTVRMDLASLHMLSNDD</sequence>
<gene>
    <name evidence="1" type="ORF">EJB05_28767</name>
</gene>